<dbReference type="AlphaFoldDB" id="A0A4Y7RAT9"/>
<name>A0A4Y7RAT9_9FIRM</name>
<dbReference type="RefSeq" id="WP_190258712.1">
    <property type="nucleotide sequence ID" value="NZ_QFGA01000002.1"/>
</dbReference>
<reference evidence="1 2" key="1">
    <citation type="journal article" date="2018" name="Environ. Microbiol.">
        <title>Novel energy conservation strategies and behaviour of Pelotomaculum schinkii driving syntrophic propionate catabolism.</title>
        <authorList>
            <person name="Hidalgo-Ahumada C.A.P."/>
            <person name="Nobu M.K."/>
            <person name="Narihiro T."/>
            <person name="Tamaki H."/>
            <person name="Liu W.T."/>
            <person name="Kamagata Y."/>
            <person name="Stams A.J.M."/>
            <person name="Imachi H."/>
            <person name="Sousa D.Z."/>
        </authorList>
    </citation>
    <scope>NUCLEOTIDE SEQUENCE [LARGE SCALE GENOMIC DNA]</scope>
    <source>
        <strain evidence="1 2">HH</strain>
    </source>
</reference>
<comment type="caution">
    <text evidence="1">The sequence shown here is derived from an EMBL/GenBank/DDBJ whole genome shotgun (WGS) entry which is preliminary data.</text>
</comment>
<dbReference type="InterPro" id="IPR003748">
    <property type="entry name" value="DUF169"/>
</dbReference>
<evidence type="ECO:0000313" key="2">
    <source>
        <dbReference type="Proteomes" id="UP000298324"/>
    </source>
</evidence>
<dbReference type="PANTHER" id="PTHR37954:SF3">
    <property type="entry name" value="DUF169 DOMAIN-CONTAINING PROTEIN"/>
    <property type="match status" value="1"/>
</dbReference>
<accession>A0A4Y7RAT9</accession>
<dbReference type="PANTHER" id="PTHR37954">
    <property type="entry name" value="BLL4979 PROTEIN"/>
    <property type="match status" value="1"/>
</dbReference>
<organism evidence="1 2">
    <name type="scientific">Pelotomaculum schinkii</name>
    <dbReference type="NCBI Taxonomy" id="78350"/>
    <lineage>
        <taxon>Bacteria</taxon>
        <taxon>Bacillati</taxon>
        <taxon>Bacillota</taxon>
        <taxon>Clostridia</taxon>
        <taxon>Eubacteriales</taxon>
        <taxon>Desulfotomaculaceae</taxon>
        <taxon>Pelotomaculum</taxon>
    </lineage>
</organism>
<dbReference type="Proteomes" id="UP000298324">
    <property type="component" value="Unassembled WGS sequence"/>
</dbReference>
<evidence type="ECO:0000313" key="1">
    <source>
        <dbReference type="EMBL" id="TEB06098.1"/>
    </source>
</evidence>
<sequence length="237" mass="25655">MIWQEYSRQLQEVLALDGSPVGVSFSDVPASNGKENRIMPCTAIYQAARKGFTFNICAENCTCPGGLTSLGLSIPTPEKAALTKKFLIEGEKFISCNASFFRMRSLSQGQPPFGVSKYVVIGPLETFELKPDLVLFLCNPGQASRLVLLSTYETGIPLKAQLSGSTCSGAITQPLSKGRVNVTFIDPSSRHLVKGFKDSDLIFSVPFFNVRSIIESIPLSTAGTAQPGMGYKEIIKD</sequence>
<protein>
    <recommendedName>
        <fullName evidence="3">DUF169 domain-containing protein</fullName>
    </recommendedName>
</protein>
<dbReference type="EMBL" id="QFGA01000002">
    <property type="protein sequence ID" value="TEB06098.1"/>
    <property type="molecule type" value="Genomic_DNA"/>
</dbReference>
<evidence type="ECO:0008006" key="3">
    <source>
        <dbReference type="Google" id="ProtNLM"/>
    </source>
</evidence>
<keyword evidence="2" id="KW-1185">Reference proteome</keyword>
<gene>
    <name evidence="1" type="ORF">Psch_03140</name>
</gene>
<dbReference type="Pfam" id="PF02596">
    <property type="entry name" value="DUF169"/>
    <property type="match status" value="1"/>
</dbReference>
<proteinExistence type="predicted"/>